<feature type="compositionally biased region" description="Gly residues" evidence="1">
    <location>
        <begin position="114"/>
        <end position="128"/>
    </location>
</feature>
<evidence type="ECO:0000313" key="2">
    <source>
        <dbReference type="EMBL" id="AUB82783.1"/>
    </source>
</evidence>
<proteinExistence type="predicted"/>
<sequence>MLQDPARIGTVIIEAVPIINRLTLSVLLCVFAAATWGQDPTAAPGRPLDLSLPSGSLTRTWGSPTGADAARLPALGEQPGGPGAVGGGGGVGRSGSHRADLPYGTGYEARHGHGGGGGGRGGGMGRGR</sequence>
<dbReference type="EMBL" id="CP020370">
    <property type="protein sequence ID" value="AUB82783.1"/>
    <property type="molecule type" value="Genomic_DNA"/>
</dbReference>
<protein>
    <submittedName>
        <fullName evidence="2">Uncharacterized protein</fullName>
    </submittedName>
</protein>
<dbReference type="Proteomes" id="UP000232638">
    <property type="component" value="Chromosome"/>
</dbReference>
<reference evidence="2 3" key="1">
    <citation type="submission" date="2017-03" db="EMBL/GenBank/DDBJ databases">
        <title>Complete genome sequence of Candidatus 'Thiodictyon syntrophicum' sp. nov. strain Cad16T, a photolithoautotroph purple sulfur bacterium isolated from an alpine meromictic lake.</title>
        <authorList>
            <person name="Luedin S.M."/>
            <person name="Pothier J.F."/>
            <person name="Danza F."/>
            <person name="Storelli N."/>
            <person name="Wittwer M."/>
            <person name="Tonolla M."/>
        </authorList>
    </citation>
    <scope>NUCLEOTIDE SEQUENCE [LARGE SCALE GENOMIC DNA]</scope>
    <source>
        <strain evidence="2 3">Cad16T</strain>
    </source>
</reference>
<dbReference type="RefSeq" id="WP_100920490.1">
    <property type="nucleotide sequence ID" value="NZ_CP020370.1"/>
</dbReference>
<evidence type="ECO:0000256" key="1">
    <source>
        <dbReference type="SAM" id="MobiDB-lite"/>
    </source>
</evidence>
<keyword evidence="3" id="KW-1185">Reference proteome</keyword>
<dbReference type="AlphaFoldDB" id="A0A2K8UB26"/>
<feature type="compositionally biased region" description="Gly residues" evidence="1">
    <location>
        <begin position="78"/>
        <end position="93"/>
    </location>
</feature>
<accession>A0A2K8UB26</accession>
<feature type="region of interest" description="Disordered" evidence="1">
    <location>
        <begin position="56"/>
        <end position="128"/>
    </location>
</feature>
<dbReference type="KEGG" id="tsy:THSYN_18785"/>
<name>A0A2K8UB26_9GAMM</name>
<gene>
    <name evidence="2" type="ORF">THSYN_18785</name>
</gene>
<evidence type="ECO:0000313" key="3">
    <source>
        <dbReference type="Proteomes" id="UP000232638"/>
    </source>
</evidence>
<dbReference type="OrthoDB" id="9869547at2"/>
<organism evidence="2 3">
    <name type="scientific">Candidatus Thiodictyon syntrophicum</name>
    <dbReference type="NCBI Taxonomy" id="1166950"/>
    <lineage>
        <taxon>Bacteria</taxon>
        <taxon>Pseudomonadati</taxon>
        <taxon>Pseudomonadota</taxon>
        <taxon>Gammaproteobacteria</taxon>
        <taxon>Chromatiales</taxon>
        <taxon>Chromatiaceae</taxon>
        <taxon>Thiodictyon</taxon>
    </lineage>
</organism>